<gene>
    <name evidence="7" type="ORF">SAMN05660835_00317</name>
</gene>
<evidence type="ECO:0000256" key="1">
    <source>
        <dbReference type="ARBA" id="ARBA00022723"/>
    </source>
</evidence>
<keyword evidence="1" id="KW-0479">Metal-binding</keyword>
<feature type="repeat" description="TPR" evidence="4">
    <location>
        <begin position="109"/>
        <end position="142"/>
    </location>
</feature>
<feature type="repeat" description="TPR" evidence="4">
    <location>
        <begin position="38"/>
        <end position="71"/>
    </location>
</feature>
<name>A0A1G6IV21_9BACT</name>
<evidence type="ECO:0000256" key="3">
    <source>
        <dbReference type="ARBA" id="ARBA00022803"/>
    </source>
</evidence>
<dbReference type="InterPro" id="IPR011990">
    <property type="entry name" value="TPR-like_helical_dom_sf"/>
</dbReference>
<organism evidence="7 8">
    <name type="scientific">Desulfurella multipotens</name>
    <dbReference type="NCBI Taxonomy" id="79269"/>
    <lineage>
        <taxon>Bacteria</taxon>
        <taxon>Pseudomonadati</taxon>
        <taxon>Campylobacterota</taxon>
        <taxon>Desulfurellia</taxon>
        <taxon>Desulfurellales</taxon>
        <taxon>Desulfurellaceae</taxon>
        <taxon>Desulfurella</taxon>
    </lineage>
</organism>
<keyword evidence="5" id="KW-1133">Transmembrane helix</keyword>
<evidence type="ECO:0000256" key="5">
    <source>
        <dbReference type="SAM" id="Phobius"/>
    </source>
</evidence>
<evidence type="ECO:0000256" key="4">
    <source>
        <dbReference type="PROSITE-ProRule" id="PRU00339"/>
    </source>
</evidence>
<dbReference type="PANTHER" id="PTHR44186:SF1">
    <property type="entry name" value="BARDET-BIEDL SYNDROME 4 PROTEIN"/>
    <property type="match status" value="1"/>
</dbReference>
<feature type="transmembrane region" description="Helical" evidence="5">
    <location>
        <begin position="6"/>
        <end position="27"/>
    </location>
</feature>
<dbReference type="GO" id="GO:0046872">
    <property type="term" value="F:metal ion binding"/>
    <property type="evidence" value="ECO:0007669"/>
    <property type="project" value="UniProtKB-KW"/>
</dbReference>
<dbReference type="Pfam" id="PF07719">
    <property type="entry name" value="TPR_2"/>
    <property type="match status" value="1"/>
</dbReference>
<evidence type="ECO:0000256" key="2">
    <source>
        <dbReference type="ARBA" id="ARBA00022737"/>
    </source>
</evidence>
<evidence type="ECO:0000313" key="8">
    <source>
        <dbReference type="Proteomes" id="UP000199411"/>
    </source>
</evidence>
<protein>
    <submittedName>
        <fullName evidence="7">Lipopolysaccharide biosynthesis regulator YciM, contains six TPR domains and a predicted metal-binding C-terminal domain</fullName>
    </submittedName>
</protein>
<keyword evidence="5" id="KW-0812">Transmembrane</keyword>
<evidence type="ECO:0000313" key="7">
    <source>
        <dbReference type="EMBL" id="SDC10338.1"/>
    </source>
</evidence>
<dbReference type="SMART" id="SM00028">
    <property type="entry name" value="TPR"/>
    <property type="match status" value="5"/>
</dbReference>
<evidence type="ECO:0000259" key="6">
    <source>
        <dbReference type="Pfam" id="PF18073"/>
    </source>
</evidence>
<dbReference type="SUPFAM" id="SSF48452">
    <property type="entry name" value="TPR-like"/>
    <property type="match status" value="1"/>
</dbReference>
<keyword evidence="3 4" id="KW-0802">TPR repeat</keyword>
<proteinExistence type="predicted"/>
<dbReference type="InterPro" id="IPR041166">
    <property type="entry name" value="Rubredoxin_2"/>
</dbReference>
<dbReference type="PROSITE" id="PS50293">
    <property type="entry name" value="TPR_REGION"/>
    <property type="match status" value="1"/>
</dbReference>
<reference evidence="8" key="1">
    <citation type="submission" date="2016-10" db="EMBL/GenBank/DDBJ databases">
        <authorList>
            <person name="Varghese N."/>
            <person name="Submissions S."/>
        </authorList>
    </citation>
    <scope>NUCLEOTIDE SEQUENCE [LARGE SCALE GENOMIC DNA]</scope>
    <source>
        <strain evidence="8">DSM 8415</strain>
    </source>
</reference>
<dbReference type="InterPro" id="IPR019734">
    <property type="entry name" value="TPR_rpt"/>
</dbReference>
<keyword evidence="8" id="KW-1185">Reference proteome</keyword>
<feature type="domain" description="LapB rubredoxin metal binding" evidence="6">
    <location>
        <begin position="340"/>
        <end position="364"/>
    </location>
</feature>
<dbReference type="Gene3D" id="1.25.40.10">
    <property type="entry name" value="Tetratricopeptide repeat domain"/>
    <property type="match status" value="2"/>
</dbReference>
<dbReference type="PANTHER" id="PTHR44186">
    <property type="match status" value="1"/>
</dbReference>
<keyword evidence="5" id="KW-0472">Membrane</keyword>
<accession>A0A1G6IV21</accession>
<dbReference type="AlphaFoldDB" id="A0A1G6IV21"/>
<dbReference type="InterPro" id="IPR013105">
    <property type="entry name" value="TPR_2"/>
</dbReference>
<dbReference type="Proteomes" id="UP000199411">
    <property type="component" value="Unassembled WGS sequence"/>
</dbReference>
<dbReference type="PROSITE" id="PS50005">
    <property type="entry name" value="TPR"/>
    <property type="match status" value="2"/>
</dbReference>
<keyword evidence="2" id="KW-0677">Repeat</keyword>
<dbReference type="Pfam" id="PF18073">
    <property type="entry name" value="Zn_ribbon_LapB"/>
    <property type="match status" value="1"/>
</dbReference>
<sequence length="369" mass="43190">MNNFFKFNDIVLISAVIMLAIVVYYIVKEQKRKIEKKKITAYLKGINYIIEDKTDKAIEELTSAIELEPDIVDVYISIGNLFRKKGEINRALIIHKGLLARKLDREKKIEVYVNIGIDYKKAGLYDRAKETFKNALSLDPKNNTLKKYLEEVYEDSKDWESALVWQKRFGEDKKITAHIYCELGKKALRESNDYNLAYDYFKKAFVEDKNCFDALLNLGKISYANQDKKRAFQFWFDAVKVKDEFFNLILDNIIDKNDLYEFLKSILVYNPKSYYILFFSSMYLLKLGKYKKALSILNIILKSGHYTQSAIVLAVKCLSNQTDNKKLQILASKLQVNIKYTCKSCGYSTHLFFWKCPKCRNWDSAKVEL</sequence>
<dbReference type="EMBL" id="FMYU01000002">
    <property type="protein sequence ID" value="SDC10338.1"/>
    <property type="molecule type" value="Genomic_DNA"/>
</dbReference>